<feature type="compositionally biased region" description="Low complexity" evidence="1">
    <location>
        <begin position="175"/>
        <end position="186"/>
    </location>
</feature>
<organism evidence="2 3">
    <name type="scientific">Pyronema omphalodes (strain CBS 100304)</name>
    <name type="common">Pyronema confluens</name>
    <dbReference type="NCBI Taxonomy" id="1076935"/>
    <lineage>
        <taxon>Eukaryota</taxon>
        <taxon>Fungi</taxon>
        <taxon>Dikarya</taxon>
        <taxon>Ascomycota</taxon>
        <taxon>Pezizomycotina</taxon>
        <taxon>Pezizomycetes</taxon>
        <taxon>Pezizales</taxon>
        <taxon>Pyronemataceae</taxon>
        <taxon>Pyronema</taxon>
    </lineage>
</organism>
<protein>
    <submittedName>
        <fullName evidence="2">Uncharacterized protein</fullName>
    </submittedName>
</protein>
<proteinExistence type="predicted"/>
<sequence length="422" mass="45045">MFYHKLLTPHRLQRKIYLYLPSSNSLFLQSVVINPIRHNSGFAYRKLHPESGLPFPKAAPSTATSTRPPPMTQPNHADAKPVKATTQPDSAYWNDMNAVTTGPSPGSPGARRISDSNPNSNPNSTRGYSTSAGASSGGGVGNSVSASAATAAKTGYSQNQNKAKSEGQSEYLNHSPSSSPGASLAGSSGGDTGDSPHKHPLTPAGRPEPSRGPSGRTGGKKEGEGNMTRAENGEDMPRQAPTGPGGAPSTLEPPRGAFDAGKSPLAGLVETVRIGTAEGVRLEVHKRYVVGAVLDLLQGNVTRQVMSSGCWTRDVKFEDGLNIAKGWGELSSHAQWGLKTLLRAKILSHKVLKTNPIELELRNKYQLPMGMERIIKSKVIIELDEKGKIKAVLDIWNGSLPDGIIARICSLIYSMMYERYGM</sequence>
<keyword evidence="3" id="KW-1185">Reference proteome</keyword>
<gene>
    <name evidence="2" type="ORF">PCON_01584</name>
</gene>
<accession>U4LWE3</accession>
<evidence type="ECO:0000256" key="1">
    <source>
        <dbReference type="SAM" id="MobiDB-lite"/>
    </source>
</evidence>
<feature type="compositionally biased region" description="Polar residues" evidence="1">
    <location>
        <begin position="158"/>
        <end position="174"/>
    </location>
</feature>
<feature type="compositionally biased region" description="Low complexity" evidence="1">
    <location>
        <begin position="54"/>
        <end position="66"/>
    </location>
</feature>
<feature type="compositionally biased region" description="Low complexity" evidence="1">
    <location>
        <begin position="142"/>
        <end position="157"/>
    </location>
</feature>
<name>U4LWE3_PYROM</name>
<reference evidence="2 3" key="1">
    <citation type="journal article" date="2013" name="PLoS Genet.">
        <title>The genome and development-dependent transcriptomes of Pyronema confluens: a window into fungal evolution.</title>
        <authorList>
            <person name="Traeger S."/>
            <person name="Altegoer F."/>
            <person name="Freitag M."/>
            <person name="Gabaldon T."/>
            <person name="Kempken F."/>
            <person name="Kumar A."/>
            <person name="Marcet-Houben M."/>
            <person name="Poggeler S."/>
            <person name="Stajich J.E."/>
            <person name="Nowrousian M."/>
        </authorList>
    </citation>
    <scope>NUCLEOTIDE SEQUENCE [LARGE SCALE GENOMIC DNA]</scope>
    <source>
        <strain evidence="3">CBS 100304</strain>
        <tissue evidence="2">Vegetative mycelium</tissue>
    </source>
</reference>
<feature type="region of interest" description="Disordered" evidence="1">
    <location>
        <begin position="51"/>
        <end position="262"/>
    </location>
</feature>
<feature type="compositionally biased region" description="Low complexity" evidence="1">
    <location>
        <begin position="115"/>
        <end position="134"/>
    </location>
</feature>
<dbReference type="Proteomes" id="UP000018144">
    <property type="component" value="Unassembled WGS sequence"/>
</dbReference>
<dbReference type="eggNOG" id="ENOG502S8KX">
    <property type="taxonomic scope" value="Eukaryota"/>
</dbReference>
<dbReference type="AlphaFoldDB" id="U4LWE3"/>
<dbReference type="EMBL" id="HF936162">
    <property type="protein sequence ID" value="CCX33646.1"/>
    <property type="molecule type" value="Genomic_DNA"/>
</dbReference>
<dbReference type="OrthoDB" id="2400485at2759"/>
<evidence type="ECO:0000313" key="3">
    <source>
        <dbReference type="Proteomes" id="UP000018144"/>
    </source>
</evidence>
<evidence type="ECO:0000313" key="2">
    <source>
        <dbReference type="EMBL" id="CCX33646.1"/>
    </source>
</evidence>